<feature type="region of interest" description="Disordered" evidence="2">
    <location>
        <begin position="291"/>
        <end position="310"/>
    </location>
</feature>
<accession>A0A382BGE5</accession>
<keyword evidence="1" id="KW-0175">Coiled coil</keyword>
<evidence type="ECO:0000256" key="1">
    <source>
        <dbReference type="SAM" id="Coils"/>
    </source>
</evidence>
<sequence length="710" mass="78773">LQIQVEDDKIVDAKFKTFLDDFYANNTQDIHDWARTEVTPKGVPAYLDPEYDPDLLRKPGLRQRLKLKKKTETGLDTEKKRELAEEYLAHKFTEYGVRDPHILERLDDSLRTSLSAIVGKKRVSKIQARTMLASIQRQYIGGKRNIITGDFFDPSHWVKSKPLALVEEEKQEDAAQTAEEKVKAYQEHLRKGAKAEVTDIVGVETGDVTYKELPTEDVEAAREAKKEAGFVFPFAGDQIERDRVEANKQKRIKAQAKKLKDKEQKAREKAAQELLKAAGVRASKRTMSLRDAQAWAAKSENQKGKGRRPRVPELQALATKIRTGDATYEEYQNAVDKYLPIRKFETVPTPATEEEILGSINTLKYKEGLLVREANLGIDEEGNSFDEIVDVRLDIPAYETYDVWVPTISRYPRKGTPKIYGSTAHLKDVTFKAPLPTAVLEVAEGETKTPFATMRGIWKGTSDSDLQKLTDVRKNKSAWIQIGYNPEVQSSFYIKETKGKFTKGTPLASADEVIQIGGYVLAKNPVTKAVPTQVVDGKTIRFAKLKVRAYGGTAQVEDNVIAALRANPKLAPLIKYMTPEELNLLTPKSADRMLATLEGREGISIVPDVTGLNTEELISMALAGQVHKGWYVSSLGAVNHVFGADAPRFLGLLAALSPRATVEVSALEAASLWSAWIGANRPTGKADIVKLGTTAIGRFGGMTNLHGNVV</sequence>
<feature type="non-terminal residue" evidence="3">
    <location>
        <position position="710"/>
    </location>
</feature>
<feature type="non-terminal residue" evidence="3">
    <location>
        <position position="1"/>
    </location>
</feature>
<reference evidence="3" key="1">
    <citation type="submission" date="2018-05" db="EMBL/GenBank/DDBJ databases">
        <authorList>
            <person name="Lanie J.A."/>
            <person name="Ng W.-L."/>
            <person name="Kazmierczak K.M."/>
            <person name="Andrzejewski T.M."/>
            <person name="Davidsen T.M."/>
            <person name="Wayne K.J."/>
            <person name="Tettelin H."/>
            <person name="Glass J.I."/>
            <person name="Rusch D."/>
            <person name="Podicherti R."/>
            <person name="Tsui H.-C.T."/>
            <person name="Winkler M.E."/>
        </authorList>
    </citation>
    <scope>NUCLEOTIDE SEQUENCE</scope>
</reference>
<organism evidence="3">
    <name type="scientific">marine metagenome</name>
    <dbReference type="NCBI Taxonomy" id="408172"/>
    <lineage>
        <taxon>unclassified sequences</taxon>
        <taxon>metagenomes</taxon>
        <taxon>ecological metagenomes</taxon>
    </lineage>
</organism>
<evidence type="ECO:0000313" key="3">
    <source>
        <dbReference type="EMBL" id="SVB12257.1"/>
    </source>
</evidence>
<dbReference type="AlphaFoldDB" id="A0A382BGE5"/>
<protein>
    <submittedName>
        <fullName evidence="3">Uncharacterized protein</fullName>
    </submittedName>
</protein>
<evidence type="ECO:0000256" key="2">
    <source>
        <dbReference type="SAM" id="MobiDB-lite"/>
    </source>
</evidence>
<proteinExistence type="predicted"/>
<feature type="coiled-coil region" evidence="1">
    <location>
        <begin position="245"/>
        <end position="276"/>
    </location>
</feature>
<dbReference type="EMBL" id="UINC01029475">
    <property type="protein sequence ID" value="SVB12257.1"/>
    <property type="molecule type" value="Genomic_DNA"/>
</dbReference>
<name>A0A382BGE5_9ZZZZ</name>
<gene>
    <name evidence="3" type="ORF">METZ01_LOCUS165111</name>
</gene>